<keyword evidence="9" id="KW-0472">Membrane</keyword>
<dbReference type="GO" id="GO:0015986">
    <property type="term" value="P:proton motive force-driven ATP synthesis"/>
    <property type="evidence" value="ECO:0007669"/>
    <property type="project" value="InterPro"/>
</dbReference>
<evidence type="ECO:0000256" key="3">
    <source>
        <dbReference type="ARBA" id="ARBA00022448"/>
    </source>
</evidence>
<keyword evidence="4" id="KW-0138">CF(0)</keyword>
<dbReference type="EMBL" id="FO082871">
    <property type="protein sequence ID" value="CCF72956.1"/>
    <property type="molecule type" value="Genomic_DNA"/>
</dbReference>
<evidence type="ECO:0000256" key="5">
    <source>
        <dbReference type="ARBA" id="ARBA00022781"/>
    </source>
</evidence>
<gene>
    <name evidence="10" type="ORF">BMR1_01G02490</name>
</gene>
<dbReference type="Proteomes" id="UP000002899">
    <property type="component" value="Chromosome I"/>
</dbReference>
<comment type="similarity">
    <text evidence="2">Belongs to the ATPase d subunit family.</text>
</comment>
<dbReference type="SUPFAM" id="SSF161065">
    <property type="entry name" value="ATP synthase D chain-like"/>
    <property type="match status" value="1"/>
</dbReference>
<proteinExistence type="inferred from homology"/>
<dbReference type="KEGG" id="bmic:BMR1_01G02490"/>
<name>I7IFN1_BABMR</name>
<dbReference type="VEuPathDB" id="PiroplasmaDB:BMR1_01G02490"/>
<evidence type="ECO:0000256" key="8">
    <source>
        <dbReference type="ARBA" id="ARBA00023128"/>
    </source>
</evidence>
<keyword evidence="3" id="KW-0813">Transport</keyword>
<dbReference type="GO" id="GO:0045259">
    <property type="term" value="C:proton-transporting ATP synthase complex"/>
    <property type="evidence" value="ECO:0007669"/>
    <property type="project" value="UniProtKB-KW"/>
</dbReference>
<protein>
    <submittedName>
        <fullName evidence="10">Uncharacterized protein</fullName>
    </submittedName>
</protein>
<evidence type="ECO:0000256" key="1">
    <source>
        <dbReference type="ARBA" id="ARBA00004273"/>
    </source>
</evidence>
<dbReference type="PROSITE" id="PS00018">
    <property type="entry name" value="EF_HAND_1"/>
    <property type="match status" value="1"/>
</dbReference>
<keyword evidence="8" id="KW-0496">Mitochondrion</keyword>
<comment type="subcellular location">
    <subcellularLocation>
        <location evidence="1">Mitochondrion inner membrane</location>
    </subcellularLocation>
</comment>
<dbReference type="InterPro" id="IPR018247">
    <property type="entry name" value="EF_Hand_1_Ca_BS"/>
</dbReference>
<keyword evidence="5" id="KW-0375">Hydrogen ion transport</keyword>
<dbReference type="Gene3D" id="6.10.280.70">
    <property type="match status" value="1"/>
</dbReference>
<organism evidence="10 11">
    <name type="scientific">Babesia microti (strain RI)</name>
    <dbReference type="NCBI Taxonomy" id="1133968"/>
    <lineage>
        <taxon>Eukaryota</taxon>
        <taxon>Sar</taxon>
        <taxon>Alveolata</taxon>
        <taxon>Apicomplexa</taxon>
        <taxon>Aconoidasida</taxon>
        <taxon>Piroplasmida</taxon>
        <taxon>Babesiidae</taxon>
        <taxon>Babesia</taxon>
    </lineage>
</organism>
<dbReference type="Pfam" id="PF05873">
    <property type="entry name" value="Mt_ATP-synt_D"/>
    <property type="match status" value="1"/>
</dbReference>
<sequence>MSRALRSNWKGLSSFVNESVSTAWNEIKSCDGALQNVIDNNRSGTVTKIDWSQWKERIGNPKLLEAFESNYNCLISLLDKIPQPILKYCEVLKRAEEESGKSAEEAMRLIEDGVKALWISNHNPPVWKIDPNEWLESDQYWQAYIEKHAVFAPHIDSLDPESPAEIEARRQKWQTNVAKFNERTDTPILYDYMNHLPTWEYYDINRKQFYQHMSYFLNLTGEDFRHFPDIPKWQWITHCEDLNFKLFAVQHRRKVEKQLTTKSRHVSNDLEPEEGHCEETHEMAFLSSEKERSEEALIYLLSNYAFLSDPYIPFENLFQLELIKSRFGDGKLFSFGEDVDVLFFLPNKALSTVSPKKCFHLYLDHLVMNGVRLNPSYAQYLDNTFDVIQQRGPNWLTLPGESVREAFIRRLRADDPMRQHFEKYIVELEDRMANATEVEESEISVKFIK</sequence>
<dbReference type="GO" id="GO:0015078">
    <property type="term" value="F:proton transmembrane transporter activity"/>
    <property type="evidence" value="ECO:0007669"/>
    <property type="project" value="InterPro"/>
</dbReference>
<dbReference type="RefSeq" id="XP_012647565.1">
    <property type="nucleotide sequence ID" value="XM_012792111.1"/>
</dbReference>
<dbReference type="OMA" id="KFNERTD"/>
<reference evidence="10 11" key="1">
    <citation type="journal article" date="2012" name="Nucleic Acids Res.">
        <title>Sequencing of the smallest Apicomplexan genome from the human pathogen Babesia microti.</title>
        <authorList>
            <person name="Cornillot E."/>
            <person name="Hadj-Kaddour K."/>
            <person name="Dassouli A."/>
            <person name="Noel B."/>
            <person name="Ranwez V."/>
            <person name="Vacherie B."/>
            <person name="Augagneur Y."/>
            <person name="Bres V."/>
            <person name="Duclos A."/>
            <person name="Randazzo S."/>
            <person name="Carcy B."/>
            <person name="Debierre-Grockiego F."/>
            <person name="Delbecq S."/>
            <person name="Moubri-Menage K."/>
            <person name="Shams-Eldin H."/>
            <person name="Usmani-Brown S."/>
            <person name="Bringaud F."/>
            <person name="Wincker P."/>
            <person name="Vivares C.P."/>
            <person name="Schwarz R.T."/>
            <person name="Schetters T.P."/>
            <person name="Krause P.J."/>
            <person name="Gorenflot A."/>
            <person name="Berry V."/>
            <person name="Barbe V."/>
            <person name="Ben Mamoun C."/>
        </authorList>
    </citation>
    <scope>NUCLEOTIDE SEQUENCE [LARGE SCALE GENOMIC DNA]</scope>
    <source>
        <strain evidence="10 11">RI</strain>
    </source>
</reference>
<reference evidence="10 11" key="3">
    <citation type="journal article" date="2016" name="Sci. Rep.">
        <title>Genome-wide diversity and gene expression profiling of Babesia microti isolates identify polymorphic genes that mediate host-pathogen interactions.</title>
        <authorList>
            <person name="Silva J.C."/>
            <person name="Cornillot E."/>
            <person name="McCracken C."/>
            <person name="Usmani-Brown S."/>
            <person name="Dwivedi A."/>
            <person name="Ifeonu O.O."/>
            <person name="Crabtree J."/>
            <person name="Gotia H.T."/>
            <person name="Virji A.Z."/>
            <person name="Reynes C."/>
            <person name="Colinge J."/>
            <person name="Kumar V."/>
            <person name="Lawres L."/>
            <person name="Pazzi J.E."/>
            <person name="Pablo J.V."/>
            <person name="Hung C."/>
            <person name="Brancato J."/>
            <person name="Kumari P."/>
            <person name="Orvis J."/>
            <person name="Tretina K."/>
            <person name="Chibucos M."/>
            <person name="Ott S."/>
            <person name="Sadzewicz L."/>
            <person name="Sengamalay N."/>
            <person name="Shetty A.C."/>
            <person name="Su Q."/>
            <person name="Tallon L."/>
            <person name="Fraser C.M."/>
            <person name="Frutos R."/>
            <person name="Molina D.M."/>
            <person name="Krause P.J."/>
            <person name="Ben Mamoun C."/>
        </authorList>
    </citation>
    <scope>NUCLEOTIDE SEQUENCE [LARGE SCALE GENOMIC DNA]</scope>
    <source>
        <strain evidence="10 11">RI</strain>
    </source>
</reference>
<evidence type="ECO:0000256" key="6">
    <source>
        <dbReference type="ARBA" id="ARBA00022792"/>
    </source>
</evidence>
<dbReference type="OrthoDB" id="446168at2759"/>
<evidence type="ECO:0000256" key="7">
    <source>
        <dbReference type="ARBA" id="ARBA00023065"/>
    </source>
</evidence>
<keyword evidence="7" id="KW-0406">Ion transport</keyword>
<dbReference type="InterPro" id="IPR008689">
    <property type="entry name" value="ATP_synth_F0_dsu_mt"/>
</dbReference>
<reference evidence="10 11" key="2">
    <citation type="journal article" date="2013" name="PLoS ONE">
        <title>Whole genome mapping and re-organization of the nuclear and mitochondrial genomes of Babesia microti isolates.</title>
        <authorList>
            <person name="Cornillot E."/>
            <person name="Dassouli A."/>
            <person name="Garg A."/>
            <person name="Pachikara N."/>
            <person name="Randazzo S."/>
            <person name="Depoix D."/>
            <person name="Carcy B."/>
            <person name="Delbecq S."/>
            <person name="Frutos R."/>
            <person name="Silva J.C."/>
            <person name="Sutton R."/>
            <person name="Krause P.J."/>
            <person name="Mamoun C.B."/>
        </authorList>
    </citation>
    <scope>NUCLEOTIDE SEQUENCE [LARGE SCALE GENOMIC DNA]</scope>
    <source>
        <strain evidence="10 11">RI</strain>
    </source>
</reference>
<evidence type="ECO:0000256" key="4">
    <source>
        <dbReference type="ARBA" id="ARBA00022547"/>
    </source>
</evidence>
<keyword evidence="11" id="KW-1185">Reference proteome</keyword>
<dbReference type="InterPro" id="IPR036228">
    <property type="entry name" value="ATP_synth_F0_dsu_sf_mt"/>
</dbReference>
<dbReference type="AlphaFoldDB" id="I7IFN1"/>
<evidence type="ECO:0000256" key="2">
    <source>
        <dbReference type="ARBA" id="ARBA00006842"/>
    </source>
</evidence>
<accession>I7IFN1</accession>
<keyword evidence="6" id="KW-0999">Mitochondrion inner membrane</keyword>
<dbReference type="GeneID" id="24423572"/>
<evidence type="ECO:0000313" key="11">
    <source>
        <dbReference type="Proteomes" id="UP000002899"/>
    </source>
</evidence>
<dbReference type="GO" id="GO:0005743">
    <property type="term" value="C:mitochondrial inner membrane"/>
    <property type="evidence" value="ECO:0007669"/>
    <property type="project" value="UniProtKB-SubCell"/>
</dbReference>
<evidence type="ECO:0000256" key="9">
    <source>
        <dbReference type="ARBA" id="ARBA00023136"/>
    </source>
</evidence>
<evidence type="ECO:0000313" key="10">
    <source>
        <dbReference type="EMBL" id="CCF72956.1"/>
    </source>
</evidence>